<dbReference type="Pfam" id="PF01553">
    <property type="entry name" value="Acyltransferase"/>
    <property type="match status" value="1"/>
</dbReference>
<sequence length="215" mass="24471">MKKPTLLYRFTIFVITCFFKIFYHHKVYGVDHYPVGSALIAANHVSFLDPPAVAISCPGEVHFLARRSLFKSYFGKLIAALNTHPVQQEATNLRVMKDVCLMLKKGDKVLMFPEGTRSRDNILKEIKPGIGLLLSRSESVILPTYIHGTYEAWSRDQKLPKLWGKTAVIFGSPIDWKDYADMDRKEAQELIAQKLTETLNGLRKWYEEGAEGIPP</sequence>
<gene>
    <name evidence="5" type="ORF">NEPTK9_000207</name>
</gene>
<evidence type="ECO:0000313" key="5">
    <source>
        <dbReference type="EMBL" id="MBF5058708.1"/>
    </source>
</evidence>
<evidence type="ECO:0000259" key="4">
    <source>
        <dbReference type="SMART" id="SM00563"/>
    </source>
</evidence>
<dbReference type="SMART" id="SM00563">
    <property type="entry name" value="PlsC"/>
    <property type="match status" value="1"/>
</dbReference>
<reference evidence="5 6" key="1">
    <citation type="submission" date="2020-01" db="EMBL/GenBank/DDBJ databases">
        <title>Draft genome sequence of Cand. Neptunochlamydia vexilliferae K9.</title>
        <authorList>
            <person name="Schulz F."/>
            <person name="Koestlbacher S."/>
            <person name="Wascher F."/>
            <person name="Pizzetti I."/>
            <person name="Horn M."/>
        </authorList>
    </citation>
    <scope>NUCLEOTIDE SEQUENCE [LARGE SCALE GENOMIC DNA]</scope>
    <source>
        <strain evidence="5 6">K9</strain>
    </source>
</reference>
<comment type="caution">
    <text evidence="5">The sequence shown here is derived from an EMBL/GenBank/DDBJ whole genome shotgun (WGS) entry which is preliminary data.</text>
</comment>
<evidence type="ECO:0000313" key="6">
    <source>
        <dbReference type="Proteomes" id="UP001194714"/>
    </source>
</evidence>
<evidence type="ECO:0000256" key="2">
    <source>
        <dbReference type="ARBA" id="ARBA00022679"/>
    </source>
</evidence>
<dbReference type="Proteomes" id="UP001194714">
    <property type="component" value="Unassembled WGS sequence"/>
</dbReference>
<keyword evidence="2" id="KW-0808">Transferase</keyword>
<evidence type="ECO:0000256" key="3">
    <source>
        <dbReference type="ARBA" id="ARBA00023315"/>
    </source>
</evidence>
<accession>A0ABS0AX55</accession>
<feature type="domain" description="Phospholipid/glycerol acyltransferase" evidence="4">
    <location>
        <begin position="38"/>
        <end position="149"/>
    </location>
</feature>
<name>A0ABS0AX55_9BACT</name>
<dbReference type="CDD" id="cd07989">
    <property type="entry name" value="LPLAT_AGPAT-like"/>
    <property type="match status" value="1"/>
</dbReference>
<dbReference type="InterPro" id="IPR002123">
    <property type="entry name" value="Plipid/glycerol_acylTrfase"/>
</dbReference>
<dbReference type="SUPFAM" id="SSF69593">
    <property type="entry name" value="Glycerol-3-phosphate (1)-acyltransferase"/>
    <property type="match status" value="1"/>
</dbReference>
<dbReference type="PANTHER" id="PTHR10434">
    <property type="entry name" value="1-ACYL-SN-GLYCEROL-3-PHOSPHATE ACYLTRANSFERASE"/>
    <property type="match status" value="1"/>
</dbReference>
<comment type="pathway">
    <text evidence="1">Lipid metabolism.</text>
</comment>
<keyword evidence="3" id="KW-0012">Acyltransferase</keyword>
<dbReference type="PANTHER" id="PTHR10434:SF40">
    <property type="entry name" value="1-ACYL-SN-GLYCEROL-3-PHOSPHATE ACYLTRANSFERASE"/>
    <property type="match status" value="1"/>
</dbReference>
<evidence type="ECO:0000256" key="1">
    <source>
        <dbReference type="ARBA" id="ARBA00005189"/>
    </source>
</evidence>
<dbReference type="EMBL" id="JAAEJV010000003">
    <property type="protein sequence ID" value="MBF5058708.1"/>
    <property type="molecule type" value="Genomic_DNA"/>
</dbReference>
<keyword evidence="6" id="KW-1185">Reference proteome</keyword>
<proteinExistence type="predicted"/>
<protein>
    <recommendedName>
        <fullName evidence="4">Phospholipid/glycerol acyltransferase domain-containing protein</fullName>
    </recommendedName>
</protein>
<organism evidence="5 6">
    <name type="scientific">Candidatus Neptunichlamydia vexilliferae</name>
    <dbReference type="NCBI Taxonomy" id="1651774"/>
    <lineage>
        <taxon>Bacteria</taxon>
        <taxon>Pseudomonadati</taxon>
        <taxon>Chlamydiota</taxon>
        <taxon>Chlamydiia</taxon>
        <taxon>Parachlamydiales</taxon>
        <taxon>Simkaniaceae</taxon>
        <taxon>Candidatus Neptunichlamydia</taxon>
    </lineage>
</organism>